<evidence type="ECO:0000313" key="1">
    <source>
        <dbReference type="EMBL" id="KAG0722860.1"/>
    </source>
</evidence>
<comment type="caution">
    <text evidence="1">The sequence shown here is derived from an EMBL/GenBank/DDBJ whole genome shotgun (WGS) entry which is preliminary data.</text>
</comment>
<dbReference type="GO" id="GO:0071897">
    <property type="term" value="P:DNA biosynthetic process"/>
    <property type="evidence" value="ECO:0007669"/>
    <property type="project" value="UniProtKB-ARBA"/>
</dbReference>
<protein>
    <submittedName>
        <fullName evidence="1">Retrovirus-related Pol polyprotein from transposon 17.6</fullName>
    </submittedName>
</protein>
<gene>
    <name evidence="1" type="primary">pol_28</name>
    <name evidence="1" type="ORF">GWK47_043763</name>
</gene>
<dbReference type="PANTHER" id="PTHR37984:SF5">
    <property type="entry name" value="PROTEIN NYNRIN-LIKE"/>
    <property type="match status" value="1"/>
</dbReference>
<sequence length="215" mass="23857">MRARGDYLLQQGLAIPSQSPWASTMYFLVPKEDGQLRLCHGLPQSKRCDWFRRLPSTKIDDLIDKHLLKRPEVFDQLQGAQLTHHDGKTTFSRATVTYLGHEVDKGKYDQMATSSAILEVPCPYYSEGPTALLGMAGLLPRFCPNFAAAYRPSHPALTSGAVTYNWDGRLPSRLQQLKNFLFAGPVLIAPDFAKPFALQTDASDTALVSCTLTRG</sequence>
<accession>A0A8J4Y7Z0</accession>
<dbReference type="InterPro" id="IPR043502">
    <property type="entry name" value="DNA/RNA_pol_sf"/>
</dbReference>
<organism evidence="1 2">
    <name type="scientific">Chionoecetes opilio</name>
    <name type="common">Atlantic snow crab</name>
    <name type="synonym">Cancer opilio</name>
    <dbReference type="NCBI Taxonomy" id="41210"/>
    <lineage>
        <taxon>Eukaryota</taxon>
        <taxon>Metazoa</taxon>
        <taxon>Ecdysozoa</taxon>
        <taxon>Arthropoda</taxon>
        <taxon>Crustacea</taxon>
        <taxon>Multicrustacea</taxon>
        <taxon>Malacostraca</taxon>
        <taxon>Eumalacostraca</taxon>
        <taxon>Eucarida</taxon>
        <taxon>Decapoda</taxon>
        <taxon>Pleocyemata</taxon>
        <taxon>Brachyura</taxon>
        <taxon>Eubrachyura</taxon>
        <taxon>Majoidea</taxon>
        <taxon>Majidae</taxon>
        <taxon>Chionoecetes</taxon>
    </lineage>
</organism>
<dbReference type="Proteomes" id="UP000770661">
    <property type="component" value="Unassembled WGS sequence"/>
</dbReference>
<dbReference type="EMBL" id="JACEEZ010008997">
    <property type="protein sequence ID" value="KAG0722860.1"/>
    <property type="molecule type" value="Genomic_DNA"/>
</dbReference>
<evidence type="ECO:0000313" key="2">
    <source>
        <dbReference type="Proteomes" id="UP000770661"/>
    </source>
</evidence>
<dbReference type="OrthoDB" id="6372761at2759"/>
<reference evidence="1" key="1">
    <citation type="submission" date="2020-07" db="EMBL/GenBank/DDBJ databases">
        <title>The High-quality genome of the commercially important snow crab, Chionoecetes opilio.</title>
        <authorList>
            <person name="Jeong J.-H."/>
            <person name="Ryu S."/>
        </authorList>
    </citation>
    <scope>NUCLEOTIDE SEQUENCE</scope>
    <source>
        <strain evidence="1">MADBK_172401_WGS</strain>
        <tissue evidence="1">Digestive gland</tissue>
    </source>
</reference>
<name>A0A8J4Y7Z0_CHIOP</name>
<dbReference type="Gene3D" id="3.10.10.10">
    <property type="entry name" value="HIV Type 1 Reverse Transcriptase, subunit A, domain 1"/>
    <property type="match status" value="1"/>
</dbReference>
<dbReference type="InterPro" id="IPR043128">
    <property type="entry name" value="Rev_trsase/Diguanyl_cyclase"/>
</dbReference>
<dbReference type="AlphaFoldDB" id="A0A8J4Y7Z0"/>
<dbReference type="InterPro" id="IPR050951">
    <property type="entry name" value="Retrovirus_Pol_polyprotein"/>
</dbReference>
<dbReference type="SUPFAM" id="SSF56672">
    <property type="entry name" value="DNA/RNA polymerases"/>
    <property type="match status" value="1"/>
</dbReference>
<dbReference type="PANTHER" id="PTHR37984">
    <property type="entry name" value="PROTEIN CBG26694"/>
    <property type="match status" value="1"/>
</dbReference>
<dbReference type="Gene3D" id="3.30.70.270">
    <property type="match status" value="1"/>
</dbReference>
<keyword evidence="2" id="KW-1185">Reference proteome</keyword>
<proteinExistence type="predicted"/>